<keyword evidence="2" id="KW-1185">Reference proteome</keyword>
<evidence type="ECO:0000313" key="1">
    <source>
        <dbReference type="EMBL" id="CTQ63581.1"/>
    </source>
</evidence>
<organism evidence="1 2">
    <name type="scientific">Roseibium album</name>
    <dbReference type="NCBI Taxonomy" id="311410"/>
    <lineage>
        <taxon>Bacteria</taxon>
        <taxon>Pseudomonadati</taxon>
        <taxon>Pseudomonadota</taxon>
        <taxon>Alphaproteobacteria</taxon>
        <taxon>Hyphomicrobiales</taxon>
        <taxon>Stappiaceae</taxon>
        <taxon>Roseibium</taxon>
    </lineage>
</organism>
<dbReference type="STRING" id="311410.LA5095_02671"/>
<dbReference type="RefSeq" id="WP_055115784.1">
    <property type="nucleotide sequence ID" value="NZ_CXWA01000003.1"/>
</dbReference>
<dbReference type="EMBL" id="CXWC01000001">
    <property type="protein sequence ID" value="CTQ63581.1"/>
    <property type="molecule type" value="Genomic_DNA"/>
</dbReference>
<name>A0A0M6Z9J3_9HYPH</name>
<dbReference type="AlphaFoldDB" id="A0A0M6Z9J3"/>
<reference evidence="2" key="1">
    <citation type="submission" date="2015-07" db="EMBL/GenBank/DDBJ databases">
        <authorList>
            <person name="Rodrigo-Torres Lidia"/>
            <person name="Arahal R.David."/>
        </authorList>
    </citation>
    <scope>NUCLEOTIDE SEQUENCE [LARGE SCALE GENOMIC DNA]</scope>
    <source>
        <strain evidence="2">CECT 5096</strain>
    </source>
</reference>
<protein>
    <submittedName>
        <fullName evidence="1">Uncharacterized protein</fullName>
    </submittedName>
</protein>
<evidence type="ECO:0000313" key="2">
    <source>
        <dbReference type="Proteomes" id="UP000049983"/>
    </source>
</evidence>
<dbReference type="Proteomes" id="UP000049983">
    <property type="component" value="Unassembled WGS sequence"/>
</dbReference>
<gene>
    <name evidence="1" type="ORF">LA5096_00040</name>
</gene>
<sequence>MRKKFAKRSPRGSPYVASRTRCARLFTFQKSCVLDLFDSEGRYVPTWEGTGIRGNHRIAYEFVVRQLRQMELTRTDTPPVWAYEAEPKELDLLAEALLSDHELSRSEYVTIELMVPEKFILRTAYGAWCKLYFSCLETGEISDDGSSLAVDPEQENHETVQAILPHILRSWVVTAKPLRLQHT</sequence>
<proteinExistence type="predicted"/>
<accession>A0A0M6Z9J3</accession>